<evidence type="ECO:0000313" key="1">
    <source>
        <dbReference type="EMBL" id="KAK7815436.1"/>
    </source>
</evidence>
<dbReference type="EMBL" id="PKMF04001004">
    <property type="protein sequence ID" value="KAK7815436.1"/>
    <property type="molecule type" value="Genomic_DNA"/>
</dbReference>
<accession>A0AAW0IMQ6</accession>
<name>A0AAW0IMQ6_QUESU</name>
<proteinExistence type="predicted"/>
<dbReference type="AlphaFoldDB" id="A0AAW0IMQ6"/>
<organism evidence="1 2">
    <name type="scientific">Quercus suber</name>
    <name type="common">Cork oak</name>
    <dbReference type="NCBI Taxonomy" id="58331"/>
    <lineage>
        <taxon>Eukaryota</taxon>
        <taxon>Viridiplantae</taxon>
        <taxon>Streptophyta</taxon>
        <taxon>Embryophyta</taxon>
        <taxon>Tracheophyta</taxon>
        <taxon>Spermatophyta</taxon>
        <taxon>Magnoliopsida</taxon>
        <taxon>eudicotyledons</taxon>
        <taxon>Gunneridae</taxon>
        <taxon>Pentapetalae</taxon>
        <taxon>rosids</taxon>
        <taxon>fabids</taxon>
        <taxon>Fagales</taxon>
        <taxon>Fagaceae</taxon>
        <taxon>Quercus</taxon>
    </lineage>
</organism>
<protein>
    <submittedName>
        <fullName evidence="1">Uncharacterized protein</fullName>
    </submittedName>
</protein>
<evidence type="ECO:0000313" key="2">
    <source>
        <dbReference type="Proteomes" id="UP000237347"/>
    </source>
</evidence>
<sequence>MFRRIMYNLRSVVLHPSEPLMCATVS</sequence>
<dbReference type="Proteomes" id="UP000237347">
    <property type="component" value="Unassembled WGS sequence"/>
</dbReference>
<keyword evidence="2" id="KW-1185">Reference proteome</keyword>
<reference evidence="1 2" key="1">
    <citation type="journal article" date="2018" name="Sci. Data">
        <title>The draft genome sequence of cork oak.</title>
        <authorList>
            <person name="Ramos A.M."/>
            <person name="Usie A."/>
            <person name="Barbosa P."/>
            <person name="Barros P.M."/>
            <person name="Capote T."/>
            <person name="Chaves I."/>
            <person name="Simoes F."/>
            <person name="Abreu I."/>
            <person name="Carrasquinho I."/>
            <person name="Faro C."/>
            <person name="Guimaraes J.B."/>
            <person name="Mendonca D."/>
            <person name="Nobrega F."/>
            <person name="Rodrigues L."/>
            <person name="Saibo N.J.M."/>
            <person name="Varela M.C."/>
            <person name="Egas C."/>
            <person name="Matos J."/>
            <person name="Miguel C.M."/>
            <person name="Oliveira M.M."/>
            <person name="Ricardo C.P."/>
            <person name="Goncalves S."/>
        </authorList>
    </citation>
    <scope>NUCLEOTIDE SEQUENCE [LARGE SCALE GENOMIC DNA]</scope>
    <source>
        <strain evidence="2">cv. HL8</strain>
    </source>
</reference>
<gene>
    <name evidence="1" type="ORF">CFP56_001556</name>
</gene>
<comment type="caution">
    <text evidence="1">The sequence shown here is derived from an EMBL/GenBank/DDBJ whole genome shotgun (WGS) entry which is preliminary data.</text>
</comment>